<reference evidence="2 3" key="1">
    <citation type="submission" date="2019-07" db="EMBL/GenBank/DDBJ databases">
        <title>Draft genome sequences of 15 bacterial species constituting the stable defined intestinal microbiota of the GM15 gnotobiotic mouse model.</title>
        <authorList>
            <person name="Elie C."/>
            <person name="Mathieu A."/>
            <person name="Saliou A."/>
            <person name="Darnaud M."/>
            <person name="Leulier F."/>
            <person name="Tamellini A."/>
        </authorList>
    </citation>
    <scope>NUCLEOTIDE SEQUENCE [LARGE SCALE GENOMIC DNA]</scope>
    <source>
        <strain evidence="3">ASF 502</strain>
    </source>
</reference>
<dbReference type="AlphaFoldDB" id="A0A9X5CAZ8"/>
<name>A0A9X5CAZ8_9FIRM</name>
<comment type="caution">
    <text evidence="2">The sequence shown here is derived from an EMBL/GenBank/DDBJ whole genome shotgun (WGS) entry which is preliminary data.</text>
</comment>
<evidence type="ECO:0000313" key="2">
    <source>
        <dbReference type="EMBL" id="NDO71056.1"/>
    </source>
</evidence>
<organism evidence="2 3">
    <name type="scientific">Schaedlerella arabinosiphila</name>
    <dbReference type="NCBI Taxonomy" id="2044587"/>
    <lineage>
        <taxon>Bacteria</taxon>
        <taxon>Bacillati</taxon>
        <taxon>Bacillota</taxon>
        <taxon>Clostridia</taxon>
        <taxon>Lachnospirales</taxon>
        <taxon>Lachnospiraceae</taxon>
        <taxon>Schaedlerella</taxon>
    </lineage>
</organism>
<dbReference type="RefSeq" id="WP_004079897.1">
    <property type="nucleotide sequence ID" value="NZ_VIRB01000129.1"/>
</dbReference>
<evidence type="ECO:0000313" key="3">
    <source>
        <dbReference type="Proteomes" id="UP000474104"/>
    </source>
</evidence>
<evidence type="ECO:0000256" key="1">
    <source>
        <dbReference type="SAM" id="MobiDB-lite"/>
    </source>
</evidence>
<dbReference type="OrthoDB" id="2055831at2"/>
<dbReference type="Proteomes" id="UP000474104">
    <property type="component" value="Unassembled WGS sequence"/>
</dbReference>
<dbReference type="EMBL" id="VIRB01000129">
    <property type="protein sequence ID" value="NDO71056.1"/>
    <property type="molecule type" value="Genomic_DNA"/>
</dbReference>
<protein>
    <submittedName>
        <fullName evidence="2">Uncharacterized protein</fullName>
    </submittedName>
</protein>
<accession>A0A9X5CAZ8</accession>
<gene>
    <name evidence="2" type="ORF">FMM80_21340</name>
</gene>
<sequence>MKREEYISDETVIKRANAAVRIELEKNRALGVPAVIYDRESQIIYRENEDGTRTEVGKRMRKERYGERVSKES</sequence>
<proteinExistence type="predicted"/>
<feature type="region of interest" description="Disordered" evidence="1">
    <location>
        <begin position="51"/>
        <end position="73"/>
    </location>
</feature>